<sequence>MQLIYKKNSNSLDLRSHKVSNSQEMPSLKLGTSIANATSVLKLNKASIQVKEKSSKTPQQTAEDLVSHISKTHEIFSSFQEKEKKLIDTIYSLYSKKNTNPHVFFIQNHKEVLENFKEEAINADKKLVSLIDENKALKEKLALATLEEVDERIRKEKPSNRFVEQYAAKNNSSDRAKSLVSILGNNRYDDYIINQSKFDKEIENTIEKSEEPNMEQIAIALCQNISGEKRRAKKHETETKKIIRLKREVVLRLQEKIEYLLKHK</sequence>
<name>A0A1R2AT39_9CILI</name>
<accession>A0A1R2AT39</accession>
<evidence type="ECO:0000256" key="1">
    <source>
        <dbReference type="SAM" id="Coils"/>
    </source>
</evidence>
<feature type="coiled-coil region" evidence="1">
    <location>
        <begin position="106"/>
        <end position="147"/>
    </location>
</feature>
<evidence type="ECO:0000313" key="2">
    <source>
        <dbReference type="EMBL" id="OMJ67642.1"/>
    </source>
</evidence>
<evidence type="ECO:0000313" key="3">
    <source>
        <dbReference type="Proteomes" id="UP000187209"/>
    </source>
</evidence>
<comment type="caution">
    <text evidence="2">The sequence shown here is derived from an EMBL/GenBank/DDBJ whole genome shotgun (WGS) entry which is preliminary data.</text>
</comment>
<dbReference type="Proteomes" id="UP000187209">
    <property type="component" value="Unassembled WGS sequence"/>
</dbReference>
<dbReference type="AlphaFoldDB" id="A0A1R2AT39"/>
<organism evidence="2 3">
    <name type="scientific">Stentor coeruleus</name>
    <dbReference type="NCBI Taxonomy" id="5963"/>
    <lineage>
        <taxon>Eukaryota</taxon>
        <taxon>Sar</taxon>
        <taxon>Alveolata</taxon>
        <taxon>Ciliophora</taxon>
        <taxon>Postciliodesmatophora</taxon>
        <taxon>Heterotrichea</taxon>
        <taxon>Heterotrichida</taxon>
        <taxon>Stentoridae</taxon>
        <taxon>Stentor</taxon>
    </lineage>
</organism>
<keyword evidence="3" id="KW-1185">Reference proteome</keyword>
<keyword evidence="1" id="KW-0175">Coiled coil</keyword>
<dbReference type="EMBL" id="MPUH01001462">
    <property type="protein sequence ID" value="OMJ67642.1"/>
    <property type="molecule type" value="Genomic_DNA"/>
</dbReference>
<gene>
    <name evidence="2" type="ORF">SteCoe_35148</name>
</gene>
<proteinExistence type="predicted"/>
<protein>
    <submittedName>
        <fullName evidence="2">Uncharacterized protein</fullName>
    </submittedName>
</protein>
<reference evidence="2 3" key="1">
    <citation type="submission" date="2016-11" db="EMBL/GenBank/DDBJ databases">
        <title>The macronuclear genome of Stentor coeruleus: a giant cell with tiny introns.</title>
        <authorList>
            <person name="Slabodnick M."/>
            <person name="Ruby J.G."/>
            <person name="Reiff S.B."/>
            <person name="Swart E.C."/>
            <person name="Gosai S."/>
            <person name="Prabakaran S."/>
            <person name="Witkowska E."/>
            <person name="Larue G.E."/>
            <person name="Fisher S."/>
            <person name="Freeman R.M."/>
            <person name="Gunawardena J."/>
            <person name="Chu W."/>
            <person name="Stover N.A."/>
            <person name="Gregory B.D."/>
            <person name="Nowacki M."/>
            <person name="Derisi J."/>
            <person name="Roy S.W."/>
            <person name="Marshall W.F."/>
            <person name="Sood P."/>
        </authorList>
    </citation>
    <scope>NUCLEOTIDE SEQUENCE [LARGE SCALE GENOMIC DNA]</scope>
    <source>
        <strain evidence="2">WM001</strain>
    </source>
</reference>